<keyword evidence="2" id="KW-0418">Kinase</keyword>
<evidence type="ECO:0000256" key="2">
    <source>
        <dbReference type="ARBA" id="ARBA00022777"/>
    </source>
</evidence>
<name>A0ABQ3JD20_9PSEU</name>
<evidence type="ECO:0000256" key="1">
    <source>
        <dbReference type="ARBA" id="ARBA00022679"/>
    </source>
</evidence>
<dbReference type="EMBL" id="BNAU01000007">
    <property type="protein sequence ID" value="GHF17405.1"/>
    <property type="molecule type" value="Genomic_DNA"/>
</dbReference>
<dbReference type="SUPFAM" id="SSF54593">
    <property type="entry name" value="Glyoxalase/Bleomycin resistance protein/Dihydroxybiphenyl dioxygenase"/>
    <property type="match status" value="1"/>
</dbReference>
<feature type="domain" description="DhaL" evidence="3">
    <location>
        <begin position="8"/>
        <end position="208"/>
    </location>
</feature>
<dbReference type="RefSeq" id="WP_191247869.1">
    <property type="nucleotide sequence ID" value="NZ_BNAU01000007.1"/>
</dbReference>
<organism evidence="4 5">
    <name type="scientific">Amycolatopsis deserti</name>
    <dbReference type="NCBI Taxonomy" id="185696"/>
    <lineage>
        <taxon>Bacteria</taxon>
        <taxon>Bacillati</taxon>
        <taxon>Actinomycetota</taxon>
        <taxon>Actinomycetes</taxon>
        <taxon>Pseudonocardiales</taxon>
        <taxon>Pseudonocardiaceae</taxon>
        <taxon>Amycolatopsis</taxon>
    </lineage>
</organism>
<dbReference type="PANTHER" id="PTHR28629:SF4">
    <property type="entry name" value="TRIOKINASE_FMN CYCLASE"/>
    <property type="match status" value="1"/>
</dbReference>
<dbReference type="SMART" id="SM01120">
    <property type="entry name" value="Dak2"/>
    <property type="match status" value="1"/>
</dbReference>
<keyword evidence="5" id="KW-1185">Reference proteome</keyword>
<dbReference type="Pfam" id="PF02734">
    <property type="entry name" value="Dak2"/>
    <property type="match status" value="1"/>
</dbReference>
<protein>
    <recommendedName>
        <fullName evidence="3">DhaL domain-containing protein</fullName>
    </recommendedName>
</protein>
<dbReference type="PANTHER" id="PTHR28629">
    <property type="entry name" value="TRIOKINASE/FMN CYCLASE"/>
    <property type="match status" value="1"/>
</dbReference>
<dbReference type="InterPro" id="IPR029068">
    <property type="entry name" value="Glyas_Bleomycin-R_OHBP_Dase"/>
</dbReference>
<dbReference type="InterPro" id="IPR004007">
    <property type="entry name" value="DhaL_dom"/>
</dbReference>
<evidence type="ECO:0000259" key="3">
    <source>
        <dbReference type="PROSITE" id="PS51480"/>
    </source>
</evidence>
<dbReference type="Gene3D" id="1.25.40.340">
    <property type="match status" value="1"/>
</dbReference>
<gene>
    <name evidence="4" type="ORF">GCM10017786_59200</name>
</gene>
<dbReference type="Proteomes" id="UP000605897">
    <property type="component" value="Unassembled WGS sequence"/>
</dbReference>
<evidence type="ECO:0000313" key="4">
    <source>
        <dbReference type="EMBL" id="GHF17405.1"/>
    </source>
</evidence>
<keyword evidence="1" id="KW-0808">Transferase</keyword>
<dbReference type="Pfam" id="PF13669">
    <property type="entry name" value="Glyoxalase_4"/>
    <property type="match status" value="1"/>
</dbReference>
<dbReference type="Gene3D" id="3.10.180.10">
    <property type="entry name" value="2,3-Dihydroxybiphenyl 1,2-Dioxygenase, domain 1"/>
    <property type="match status" value="1"/>
</dbReference>
<dbReference type="InterPro" id="IPR050861">
    <property type="entry name" value="Dihydroxyacetone_Kinase"/>
</dbReference>
<evidence type="ECO:0000313" key="5">
    <source>
        <dbReference type="Proteomes" id="UP000605897"/>
    </source>
</evidence>
<comment type="caution">
    <text evidence="4">The sequence shown here is derived from an EMBL/GenBank/DDBJ whole genome shotgun (WGS) entry which is preliminary data.</text>
</comment>
<sequence length="401" mass="43444">MTTELTAEQLRAVLVSVADRVIAAEPELSQADREVGDGDHGLGMTRGFTAARAALAGTTFGDVHEVFTTTGNALLRSMGGASGVIFGLLFRAGAANRAAADRIGVPGLADHFARSLAQITERGGAAPGDKTMVDALEPATRALAESAAAGHDLHTALRRAAEAAADGADRTKNYLARFGKAVSLKDRSLGHPDPGALSTALIFAAMADWAGNHLTSSTTPQGERIMNNAELTELNKRRKIYQIAFITRDLEKSMRSWVENLGIGPWTVLTFTEETMKYLKVGDQEVTEPFKFLIAISWIGDMQLEIIQPVYGPTIYEDHLARKGEGLHHIKEQIPDEDIDRVLAGYRDKGIGVLQTGQFETDVHYYLGTEPKLDFIYELGNCPLLDLPPDMVSVYPPEDAR</sequence>
<reference evidence="5" key="1">
    <citation type="journal article" date="2019" name="Int. J. Syst. Evol. Microbiol.">
        <title>The Global Catalogue of Microorganisms (GCM) 10K type strain sequencing project: providing services to taxonomists for standard genome sequencing and annotation.</title>
        <authorList>
            <consortium name="The Broad Institute Genomics Platform"/>
            <consortium name="The Broad Institute Genome Sequencing Center for Infectious Disease"/>
            <person name="Wu L."/>
            <person name="Ma J."/>
        </authorList>
    </citation>
    <scope>NUCLEOTIDE SEQUENCE [LARGE SCALE GENOMIC DNA]</scope>
    <source>
        <strain evidence="5">CGMCC 4.7677</strain>
    </source>
</reference>
<dbReference type="NCBIfam" id="TIGR02365">
    <property type="entry name" value="dha_L_ycgS"/>
    <property type="match status" value="1"/>
</dbReference>
<dbReference type="InterPro" id="IPR036117">
    <property type="entry name" value="DhaL_dom_sf"/>
</dbReference>
<proteinExistence type="predicted"/>
<dbReference type="InterPro" id="IPR012737">
    <property type="entry name" value="DhaK_L_YcgS"/>
</dbReference>
<dbReference type="SUPFAM" id="SSF101473">
    <property type="entry name" value="DhaL-like"/>
    <property type="match status" value="1"/>
</dbReference>
<dbReference type="PROSITE" id="PS51480">
    <property type="entry name" value="DHAL"/>
    <property type="match status" value="1"/>
</dbReference>
<accession>A0ABQ3JD20</accession>